<keyword evidence="3" id="KW-1185">Reference proteome</keyword>
<dbReference type="EMBL" id="BGPR01001579">
    <property type="protein sequence ID" value="GBM57135.1"/>
    <property type="molecule type" value="Genomic_DNA"/>
</dbReference>
<feature type="region of interest" description="Disordered" evidence="1">
    <location>
        <begin position="1"/>
        <end position="25"/>
    </location>
</feature>
<dbReference type="AlphaFoldDB" id="A0A4Y2GWD7"/>
<protein>
    <submittedName>
        <fullName evidence="2">Uncharacterized protein</fullName>
    </submittedName>
</protein>
<accession>A0A4Y2GWD7</accession>
<comment type="caution">
    <text evidence="2">The sequence shown here is derived from an EMBL/GenBank/DDBJ whole genome shotgun (WGS) entry which is preliminary data.</text>
</comment>
<evidence type="ECO:0000313" key="2">
    <source>
        <dbReference type="EMBL" id="GBM57135.1"/>
    </source>
</evidence>
<gene>
    <name evidence="2" type="ORF">AVEN_237376_1</name>
</gene>
<reference evidence="2 3" key="1">
    <citation type="journal article" date="2019" name="Sci. Rep.">
        <title>Orb-weaving spider Araneus ventricosus genome elucidates the spidroin gene catalogue.</title>
        <authorList>
            <person name="Kono N."/>
            <person name="Nakamura H."/>
            <person name="Ohtoshi R."/>
            <person name="Moran D.A.P."/>
            <person name="Shinohara A."/>
            <person name="Yoshida Y."/>
            <person name="Fujiwara M."/>
            <person name="Mori M."/>
            <person name="Tomita M."/>
            <person name="Arakawa K."/>
        </authorList>
    </citation>
    <scope>NUCLEOTIDE SEQUENCE [LARGE SCALE GENOMIC DNA]</scope>
</reference>
<sequence length="97" mass="11097">MRIPSARDIFGNSSDILDESPHSKSAKTGFLGTDFKAIVRRLFPEETDILEQETITRKFRGHSNDCSRMRNNYTTIMCYNFNSKIIGQESALFPSML</sequence>
<evidence type="ECO:0000256" key="1">
    <source>
        <dbReference type="SAM" id="MobiDB-lite"/>
    </source>
</evidence>
<dbReference type="Proteomes" id="UP000499080">
    <property type="component" value="Unassembled WGS sequence"/>
</dbReference>
<name>A0A4Y2GWD7_ARAVE</name>
<evidence type="ECO:0000313" key="3">
    <source>
        <dbReference type="Proteomes" id="UP000499080"/>
    </source>
</evidence>
<organism evidence="2 3">
    <name type="scientific">Araneus ventricosus</name>
    <name type="common">Orbweaver spider</name>
    <name type="synonym">Epeira ventricosa</name>
    <dbReference type="NCBI Taxonomy" id="182803"/>
    <lineage>
        <taxon>Eukaryota</taxon>
        <taxon>Metazoa</taxon>
        <taxon>Ecdysozoa</taxon>
        <taxon>Arthropoda</taxon>
        <taxon>Chelicerata</taxon>
        <taxon>Arachnida</taxon>
        <taxon>Araneae</taxon>
        <taxon>Araneomorphae</taxon>
        <taxon>Entelegynae</taxon>
        <taxon>Araneoidea</taxon>
        <taxon>Araneidae</taxon>
        <taxon>Araneus</taxon>
    </lineage>
</organism>
<proteinExistence type="predicted"/>